<feature type="transmembrane region" description="Helical" evidence="1">
    <location>
        <begin position="92"/>
        <end position="113"/>
    </location>
</feature>
<protein>
    <submittedName>
        <fullName evidence="3">DMT family transporter</fullName>
    </submittedName>
</protein>
<evidence type="ECO:0000256" key="1">
    <source>
        <dbReference type="SAM" id="Phobius"/>
    </source>
</evidence>
<accession>A0AA41X088</accession>
<keyword evidence="1" id="KW-1133">Transmembrane helix</keyword>
<dbReference type="Pfam" id="PF00892">
    <property type="entry name" value="EamA"/>
    <property type="match status" value="2"/>
</dbReference>
<comment type="caution">
    <text evidence="3">The sequence shown here is derived from an EMBL/GenBank/DDBJ whole genome shotgun (WGS) entry which is preliminary data.</text>
</comment>
<feature type="transmembrane region" description="Helical" evidence="1">
    <location>
        <begin position="178"/>
        <end position="195"/>
    </location>
</feature>
<feature type="transmembrane region" description="Helical" evidence="1">
    <location>
        <begin position="35"/>
        <end position="54"/>
    </location>
</feature>
<sequence>MDPVKRSLYSLHFTVMLLGGTALFSQVIPLSAYDITVGRAIFGCIFLFCLVKLTGETWSLNSTKDYFIGTVLGVIMTLHWVTYFAAMQYAGVSVGIIALFTFPVITVFLEPLIDKVKLAWQDVISVIVVFMGIILIVPEVSLENDITLGVLVGVLSAFLYALRNIAHRQYFSQYSGIKGMYFQTLIISLCSIWFASDAFWSMDTHTLGLLVLLGTLFTAVPHAMVAACLRHLRAKTFSLVACMQPFYGVVLAIIVLNETPRWQTLIGGILVISAAIYETIHTQKQATTTPE</sequence>
<dbReference type="GO" id="GO:0016020">
    <property type="term" value="C:membrane"/>
    <property type="evidence" value="ECO:0007669"/>
    <property type="project" value="InterPro"/>
</dbReference>
<feature type="transmembrane region" description="Helical" evidence="1">
    <location>
        <begin position="66"/>
        <end position="86"/>
    </location>
</feature>
<feature type="transmembrane region" description="Helical" evidence="1">
    <location>
        <begin position="120"/>
        <end position="140"/>
    </location>
</feature>
<keyword evidence="1" id="KW-0472">Membrane</keyword>
<gene>
    <name evidence="3" type="ORF">NLF92_11285</name>
</gene>
<evidence type="ECO:0000313" key="3">
    <source>
        <dbReference type="EMBL" id="MCP3429530.1"/>
    </source>
</evidence>
<feature type="domain" description="EamA" evidence="2">
    <location>
        <begin position="148"/>
        <end position="276"/>
    </location>
</feature>
<evidence type="ECO:0000313" key="4">
    <source>
        <dbReference type="Proteomes" id="UP001165413"/>
    </source>
</evidence>
<dbReference type="PANTHER" id="PTHR22911">
    <property type="entry name" value="ACYL-MALONYL CONDENSING ENZYME-RELATED"/>
    <property type="match status" value="1"/>
</dbReference>
<dbReference type="InterPro" id="IPR037185">
    <property type="entry name" value="EmrE-like"/>
</dbReference>
<name>A0AA41X088_9ALTE</name>
<dbReference type="RefSeq" id="WP_254102037.1">
    <property type="nucleotide sequence ID" value="NZ_JANATA010000023.1"/>
</dbReference>
<dbReference type="SUPFAM" id="SSF103481">
    <property type="entry name" value="Multidrug resistance efflux transporter EmrE"/>
    <property type="match status" value="2"/>
</dbReference>
<reference evidence="3" key="1">
    <citation type="submission" date="2022-07" db="EMBL/GenBank/DDBJ databases">
        <title>Characterization of the Novel Bacterium Alteromonas immobilis LMIT006 and Alteromonas gregis LMIT007.</title>
        <authorList>
            <person name="Lin X."/>
        </authorList>
    </citation>
    <scope>NUCLEOTIDE SEQUENCE</scope>
    <source>
        <strain evidence="3">LMIT007</strain>
    </source>
</reference>
<feature type="transmembrane region" description="Helical" evidence="1">
    <location>
        <begin position="7"/>
        <end position="29"/>
    </location>
</feature>
<feature type="transmembrane region" description="Helical" evidence="1">
    <location>
        <begin position="146"/>
        <end position="166"/>
    </location>
</feature>
<dbReference type="InterPro" id="IPR000620">
    <property type="entry name" value="EamA_dom"/>
</dbReference>
<dbReference type="AlphaFoldDB" id="A0AA41X088"/>
<dbReference type="Proteomes" id="UP001165413">
    <property type="component" value="Unassembled WGS sequence"/>
</dbReference>
<keyword evidence="1" id="KW-0812">Transmembrane</keyword>
<proteinExistence type="predicted"/>
<organism evidence="3 4">
    <name type="scientific">Opacimonas viscosa</name>
    <dbReference type="NCBI Taxonomy" id="2961944"/>
    <lineage>
        <taxon>Bacteria</taxon>
        <taxon>Pseudomonadati</taxon>
        <taxon>Pseudomonadota</taxon>
        <taxon>Gammaproteobacteria</taxon>
        <taxon>Alteromonadales</taxon>
        <taxon>Alteromonadaceae</taxon>
        <taxon>Opacimonas</taxon>
    </lineage>
</organism>
<dbReference type="EMBL" id="JANATA010000023">
    <property type="protein sequence ID" value="MCP3429530.1"/>
    <property type="molecule type" value="Genomic_DNA"/>
</dbReference>
<feature type="transmembrane region" description="Helical" evidence="1">
    <location>
        <begin position="207"/>
        <end position="229"/>
    </location>
</feature>
<feature type="transmembrane region" description="Helical" evidence="1">
    <location>
        <begin position="262"/>
        <end position="280"/>
    </location>
</feature>
<keyword evidence="4" id="KW-1185">Reference proteome</keyword>
<feature type="transmembrane region" description="Helical" evidence="1">
    <location>
        <begin position="236"/>
        <end position="256"/>
    </location>
</feature>
<evidence type="ECO:0000259" key="2">
    <source>
        <dbReference type="Pfam" id="PF00892"/>
    </source>
</evidence>
<feature type="domain" description="EamA" evidence="2">
    <location>
        <begin position="15"/>
        <end position="137"/>
    </location>
</feature>